<dbReference type="Gramene" id="TraesNOR3D03G01842530.2">
    <property type="protein sequence ID" value="TraesNOR3D03G01842530.2"/>
    <property type="gene ID" value="TraesNOR3D03G01842530"/>
</dbReference>
<reference evidence="2" key="1">
    <citation type="submission" date="2018-08" db="EMBL/GenBank/DDBJ databases">
        <authorList>
            <person name="Rossello M."/>
        </authorList>
    </citation>
    <scope>NUCLEOTIDE SEQUENCE [LARGE SCALE GENOMIC DNA]</scope>
    <source>
        <strain evidence="2">cv. Chinese Spring</strain>
    </source>
</reference>
<dbReference type="InterPro" id="IPR009003">
    <property type="entry name" value="Peptidase_S1_PA"/>
</dbReference>
<dbReference type="OrthoDB" id="4217619at2759"/>
<dbReference type="Gramene" id="TraesCS3D03G0136500.4">
    <property type="protein sequence ID" value="TraesCS3D03G0136500.4.CDS"/>
    <property type="gene ID" value="TraesCS3D03G0136500"/>
</dbReference>
<dbReference type="STRING" id="4565.A0A3B6GMJ6"/>
<gene>
    <name evidence="2" type="primary">LOC123077122</name>
</gene>
<dbReference type="Gramene" id="TraesARI3D03G01847920.2">
    <property type="protein sequence ID" value="TraesARI3D03G01847920.2"/>
    <property type="gene ID" value="TraesARI3D03G01847920"/>
</dbReference>
<dbReference type="Gramene" id="TraesPARA_EIv1.0_1065660.3">
    <property type="protein sequence ID" value="TraesPARA_EIv1.0_1065660.3.CDS"/>
    <property type="gene ID" value="TraesPARA_EIv1.0_1065660"/>
</dbReference>
<organism evidence="2">
    <name type="scientific">Triticum aestivum</name>
    <name type="common">Wheat</name>
    <dbReference type="NCBI Taxonomy" id="4565"/>
    <lineage>
        <taxon>Eukaryota</taxon>
        <taxon>Viridiplantae</taxon>
        <taxon>Streptophyta</taxon>
        <taxon>Embryophyta</taxon>
        <taxon>Tracheophyta</taxon>
        <taxon>Spermatophyta</taxon>
        <taxon>Magnoliopsida</taxon>
        <taxon>Liliopsida</taxon>
        <taxon>Poales</taxon>
        <taxon>Poaceae</taxon>
        <taxon>BOP clade</taxon>
        <taxon>Pooideae</taxon>
        <taxon>Triticodae</taxon>
        <taxon>Triticeae</taxon>
        <taxon>Triticinae</taxon>
        <taxon>Triticum</taxon>
    </lineage>
</organism>
<dbReference type="Gramene" id="TraesCS3D02G070200.7">
    <property type="protein sequence ID" value="TraesCS3D02G070200.7"/>
    <property type="gene ID" value="TraesCS3D02G070200"/>
</dbReference>
<dbReference type="SUPFAM" id="SSF50494">
    <property type="entry name" value="Trypsin-like serine proteases"/>
    <property type="match status" value="2"/>
</dbReference>
<evidence type="ECO:0000313" key="2">
    <source>
        <dbReference type="EnsemblPlants" id="TraesCS3D02G070200.7"/>
    </source>
</evidence>
<dbReference type="EnsemblPlants" id="TraesCS3D02G070200.7">
    <property type="protein sequence ID" value="TraesCS3D02G070200.7"/>
    <property type="gene ID" value="TraesCS3D02G070200"/>
</dbReference>
<accession>A0A3B6GMJ6</accession>
<protein>
    <submittedName>
        <fullName evidence="2">Uncharacterized protein</fullName>
    </submittedName>
</protein>
<dbReference type="PANTHER" id="PTHR18868">
    <property type="entry name" value="OS07G0665300 PROTEIN-RELATED"/>
    <property type="match status" value="1"/>
</dbReference>
<dbReference type="Gramene" id="TraesJUL3D03G01833990.3">
    <property type="protein sequence ID" value="TraesJUL3D03G01833990.3"/>
    <property type="gene ID" value="TraesJUL3D03G01833990"/>
</dbReference>
<reference evidence="2" key="2">
    <citation type="submission" date="2018-10" db="UniProtKB">
        <authorList>
            <consortium name="EnsemblPlants"/>
        </authorList>
    </citation>
    <scope>IDENTIFICATION</scope>
</reference>
<proteinExistence type="predicted"/>
<dbReference type="Proteomes" id="UP000019116">
    <property type="component" value="Chromosome 3D"/>
</dbReference>
<dbReference type="SMR" id="A0A3B6GMJ6"/>
<dbReference type="PANTHER" id="PTHR18868:SF37">
    <property type="entry name" value="OS07G0665300 PROTEIN"/>
    <property type="match status" value="1"/>
</dbReference>
<feature type="region of interest" description="Disordered" evidence="1">
    <location>
        <begin position="254"/>
        <end position="297"/>
    </location>
</feature>
<dbReference type="GeneID" id="123077122"/>
<dbReference type="Pfam" id="PF13365">
    <property type="entry name" value="Trypsin_2"/>
    <property type="match status" value="1"/>
</dbReference>
<dbReference type="Gene3D" id="2.40.10.120">
    <property type="match status" value="2"/>
</dbReference>
<feature type="compositionally biased region" description="Basic and acidic residues" evidence="1">
    <location>
        <begin position="257"/>
        <end position="269"/>
    </location>
</feature>
<feature type="region of interest" description="Disordered" evidence="1">
    <location>
        <begin position="1"/>
        <end position="25"/>
    </location>
</feature>
<dbReference type="RefSeq" id="XP_044355272.1">
    <property type="nucleotide sequence ID" value="XM_044499337.1"/>
</dbReference>
<feature type="compositionally biased region" description="Basic and acidic residues" evidence="1">
    <location>
        <begin position="277"/>
        <end position="293"/>
    </location>
</feature>
<sequence length="660" mass="74269">MQIKRGDVQPGSSNRRRKKMRISSENMIRVNPLEEEFGTSSDSGEGVWRLLSEEVAAHIDDSVVSLASFHKDNAKSVYFACTGIIIESNSTTTSFLTSLSLLRSIDDDSKIFQDMMIKVRLPNNHLSMGWLEYYDLKYNVAVISIAPFHVFRAAFVDHQRQFESHSEVVAVGRCFDSGKLMATTGMLTDNGKRIYREELAISTCEITMTGVGGPLVDFNGDFVGMNFYSKEETPFLPRNKILELLMHFRRTSPCWDTSKKRGSKTERGASKAQMSPESHKSDLEGSSRQEMKNKNQKPTICTICDPELNSGLEDTLLESLPSIRRWPYDWGLVSLDARRDKFRSRGYPLPVLEDDAKRLRYSFEEEFSEDIWNKLSERVASNMSRVVVALASFNGEARLFACTGVFIDCNGFTTRVLTSGSLVRSNDDESKVADNLKIEVHLPDKRRVTGILQHYDLHYNVAVIIIKKHRCTRTAIINNKVETGTHSQVLAVGRVYESGKLMAASGIVINNESKLDCKDLRISTCQITKAGIGGPLIDSDGNFIGMNFYGLEETPYMPRDTIVKLLGNFDAKGTADFTKVPAPNRFLKYYYAFNKTLIQTCTIHGLTYDFIITDGLCLSHIGAIRCGMNGRKEQTCWNFLNKNFAMTNVNFIAMPILSTC</sequence>
<name>A0A3B6GMJ6_WHEAT</name>
<keyword evidence="3" id="KW-1185">Reference proteome</keyword>
<evidence type="ECO:0000313" key="3">
    <source>
        <dbReference type="Proteomes" id="UP000019116"/>
    </source>
</evidence>
<evidence type="ECO:0000256" key="1">
    <source>
        <dbReference type="SAM" id="MobiDB-lite"/>
    </source>
</evidence>
<dbReference type="Gramene" id="TraesPARA_EIv1.0_1065660.5">
    <property type="protein sequence ID" value="TraesPARA_EIv1.0_1065660.5.CDS"/>
    <property type="gene ID" value="TraesPARA_EIv1.0_1065660"/>
</dbReference>
<dbReference type="AlphaFoldDB" id="A0A3B6GMJ6"/>